<dbReference type="AlphaFoldDB" id="A0A382F622"/>
<name>A0A382F622_9ZZZZ</name>
<gene>
    <name evidence="1" type="ORF">METZ01_LOCUS210507</name>
</gene>
<evidence type="ECO:0000313" key="1">
    <source>
        <dbReference type="EMBL" id="SVB57653.1"/>
    </source>
</evidence>
<proteinExistence type="predicted"/>
<accession>A0A382F622</accession>
<dbReference type="EMBL" id="UINC01047856">
    <property type="protein sequence ID" value="SVB57653.1"/>
    <property type="molecule type" value="Genomic_DNA"/>
</dbReference>
<organism evidence="1">
    <name type="scientific">marine metagenome</name>
    <dbReference type="NCBI Taxonomy" id="408172"/>
    <lineage>
        <taxon>unclassified sequences</taxon>
        <taxon>metagenomes</taxon>
        <taxon>ecological metagenomes</taxon>
    </lineage>
</organism>
<reference evidence="1" key="1">
    <citation type="submission" date="2018-05" db="EMBL/GenBank/DDBJ databases">
        <authorList>
            <person name="Lanie J.A."/>
            <person name="Ng W.-L."/>
            <person name="Kazmierczak K.M."/>
            <person name="Andrzejewski T.M."/>
            <person name="Davidsen T.M."/>
            <person name="Wayne K.J."/>
            <person name="Tettelin H."/>
            <person name="Glass J.I."/>
            <person name="Rusch D."/>
            <person name="Podicherti R."/>
            <person name="Tsui H.-C.T."/>
            <person name="Winkler M.E."/>
        </authorList>
    </citation>
    <scope>NUCLEOTIDE SEQUENCE</scope>
</reference>
<feature type="non-terminal residue" evidence="1">
    <location>
        <position position="154"/>
    </location>
</feature>
<protein>
    <submittedName>
        <fullName evidence="1">Uncharacterized protein</fullName>
    </submittedName>
</protein>
<sequence length="154" mass="17533">MQNVILSKIMFLIKIMSFILFCTIVRGQDKLFFECGTAELDYLPVDIAAFQSRSATSSADYTIDLAIHIIYGKYDQTDLNISLTTNEHYMNASFVVHEMFTKYWAMDDIINFSMPNQIIELTIPDRVGPHYIQIYVPNDSTTVTGYVTNTSGDT</sequence>